<dbReference type="Pfam" id="PF02518">
    <property type="entry name" value="HATPase_c"/>
    <property type="match status" value="1"/>
</dbReference>
<dbReference type="SMART" id="SM00387">
    <property type="entry name" value="HATPase_c"/>
    <property type="match status" value="1"/>
</dbReference>
<feature type="domain" description="Histidine kinase" evidence="12">
    <location>
        <begin position="231"/>
        <end position="445"/>
    </location>
</feature>
<dbReference type="CDD" id="cd06225">
    <property type="entry name" value="HAMP"/>
    <property type="match status" value="1"/>
</dbReference>
<protein>
    <recommendedName>
        <fullName evidence="3">histidine kinase</fullName>
        <ecNumber evidence="3">2.7.13.3</ecNumber>
    </recommendedName>
</protein>
<dbReference type="Pfam" id="PF00512">
    <property type="entry name" value="HisKA"/>
    <property type="match status" value="1"/>
</dbReference>
<feature type="transmembrane region" description="Helical" evidence="11">
    <location>
        <begin position="145"/>
        <end position="168"/>
    </location>
</feature>
<dbReference type="CDD" id="cd00075">
    <property type="entry name" value="HATPase"/>
    <property type="match status" value="1"/>
</dbReference>
<dbReference type="RefSeq" id="WP_125434009.1">
    <property type="nucleotide sequence ID" value="NZ_CAXTGR010000003.1"/>
</dbReference>
<evidence type="ECO:0000256" key="5">
    <source>
        <dbReference type="ARBA" id="ARBA00022679"/>
    </source>
</evidence>
<dbReference type="GO" id="GO:0000155">
    <property type="term" value="F:phosphorelay sensor kinase activity"/>
    <property type="evidence" value="ECO:0007669"/>
    <property type="project" value="InterPro"/>
</dbReference>
<dbReference type="InterPro" id="IPR004358">
    <property type="entry name" value="Sig_transdc_His_kin-like_C"/>
</dbReference>
<accession>A0AAE8FW56</accession>
<organism evidence="14 15">
    <name type="scientific">Streptococcus sanguinis</name>
    <dbReference type="NCBI Taxonomy" id="1305"/>
    <lineage>
        <taxon>Bacteria</taxon>
        <taxon>Bacillati</taxon>
        <taxon>Bacillota</taxon>
        <taxon>Bacilli</taxon>
        <taxon>Lactobacillales</taxon>
        <taxon>Streptococcaceae</taxon>
        <taxon>Streptococcus</taxon>
    </lineage>
</organism>
<dbReference type="AlphaFoldDB" id="A0AAE8FW56"/>
<dbReference type="InterPro" id="IPR036890">
    <property type="entry name" value="HATPase_C_sf"/>
</dbReference>
<keyword evidence="7 14" id="KW-0418">Kinase</keyword>
<dbReference type="SMART" id="SM00388">
    <property type="entry name" value="HisKA"/>
    <property type="match status" value="1"/>
</dbReference>
<comment type="catalytic activity">
    <reaction evidence="1">
        <text>ATP + protein L-histidine = ADP + protein N-phospho-L-histidine.</text>
        <dbReference type="EC" id="2.7.13.3"/>
    </reaction>
</comment>
<dbReference type="SMART" id="SM00304">
    <property type="entry name" value="HAMP"/>
    <property type="match status" value="1"/>
</dbReference>
<dbReference type="SUPFAM" id="SSF158472">
    <property type="entry name" value="HAMP domain-like"/>
    <property type="match status" value="1"/>
</dbReference>
<keyword evidence="4" id="KW-0597">Phosphoprotein</keyword>
<dbReference type="InterPro" id="IPR003660">
    <property type="entry name" value="HAMP_dom"/>
</dbReference>
<dbReference type="SUPFAM" id="SSF47384">
    <property type="entry name" value="Homodimeric domain of signal transducing histidine kinase"/>
    <property type="match status" value="1"/>
</dbReference>
<sequence>MLSGTRNKEKKGSIVLRITLWYSSFLFVFILVLLGLAFLLSSNLADAAAKRELIESATEISQQPSEYEAMDDGIFYSIYDSSGNLVRKSLPSGFDETLPFNQSVVTTATVDQKTYLYFDIEMKNGGQWLRAVTLSSHSNHEWIDYLTSLVFISPFLLILIIAGGCWILKKALRPVDQLSQTALEIRESGDFSKRLALKDKDDELHRLGKAFNLMLDSLETSFQREKQFNHDVSHELRTPVAVVLSESEYGLRYAENLDESKESFEIINRQTKRMKEMISHILDLSRLENQPALVKKSLSLSDLLTDKMTDFQKLSQERGLVLEASIDEDCWIVADELLLHRLLDNLISNALKFTKDRIELSLRKLDGICQLTVTDNGAGIAPSETDKIWNRFYQVDQARNKNSREGSGLGLALVRKIADLHQVQIELMSKLGQGSRFILTFQLEKK</sequence>
<dbReference type="CDD" id="cd00082">
    <property type="entry name" value="HisKA"/>
    <property type="match status" value="1"/>
</dbReference>
<evidence type="ECO:0000256" key="6">
    <source>
        <dbReference type="ARBA" id="ARBA00022692"/>
    </source>
</evidence>
<comment type="subcellular location">
    <subcellularLocation>
        <location evidence="2">Membrane</location>
    </subcellularLocation>
</comment>
<evidence type="ECO:0000256" key="9">
    <source>
        <dbReference type="ARBA" id="ARBA00023012"/>
    </source>
</evidence>
<evidence type="ECO:0000256" key="1">
    <source>
        <dbReference type="ARBA" id="ARBA00000085"/>
    </source>
</evidence>
<dbReference type="Proteomes" id="UP000272846">
    <property type="component" value="Unassembled WGS sequence"/>
</dbReference>
<comment type="caution">
    <text evidence="14">The sequence shown here is derived from an EMBL/GenBank/DDBJ whole genome shotgun (WGS) entry which is preliminary data.</text>
</comment>
<dbReference type="InterPro" id="IPR036097">
    <property type="entry name" value="HisK_dim/P_sf"/>
</dbReference>
<dbReference type="Pfam" id="PF00672">
    <property type="entry name" value="HAMP"/>
    <property type="match status" value="1"/>
</dbReference>
<evidence type="ECO:0000313" key="14">
    <source>
        <dbReference type="EMBL" id="RSI07760.1"/>
    </source>
</evidence>
<evidence type="ECO:0000259" key="12">
    <source>
        <dbReference type="PROSITE" id="PS50109"/>
    </source>
</evidence>
<feature type="transmembrane region" description="Helical" evidence="11">
    <location>
        <begin position="20"/>
        <end position="40"/>
    </location>
</feature>
<keyword evidence="6 11" id="KW-0812">Transmembrane</keyword>
<dbReference type="EMBL" id="RJMK01000003">
    <property type="protein sequence ID" value="RSI07760.1"/>
    <property type="molecule type" value="Genomic_DNA"/>
</dbReference>
<gene>
    <name evidence="14" type="primary">cusS</name>
    <name evidence="14" type="ORF">D8888_08460</name>
</gene>
<evidence type="ECO:0000256" key="10">
    <source>
        <dbReference type="ARBA" id="ARBA00023136"/>
    </source>
</evidence>
<evidence type="ECO:0000256" key="3">
    <source>
        <dbReference type="ARBA" id="ARBA00012438"/>
    </source>
</evidence>
<dbReference type="PRINTS" id="PR00344">
    <property type="entry name" value="BCTRLSENSOR"/>
</dbReference>
<dbReference type="InterPro" id="IPR003661">
    <property type="entry name" value="HisK_dim/P_dom"/>
</dbReference>
<dbReference type="InterPro" id="IPR003594">
    <property type="entry name" value="HATPase_dom"/>
</dbReference>
<dbReference type="Gene3D" id="1.10.287.130">
    <property type="match status" value="1"/>
</dbReference>
<evidence type="ECO:0000259" key="13">
    <source>
        <dbReference type="PROSITE" id="PS50885"/>
    </source>
</evidence>
<keyword evidence="9" id="KW-0902">Two-component regulatory system</keyword>
<dbReference type="FunFam" id="1.10.287.130:FF:000001">
    <property type="entry name" value="Two-component sensor histidine kinase"/>
    <property type="match status" value="1"/>
</dbReference>
<evidence type="ECO:0000256" key="2">
    <source>
        <dbReference type="ARBA" id="ARBA00004370"/>
    </source>
</evidence>
<dbReference type="FunFam" id="3.30.565.10:FF:000006">
    <property type="entry name" value="Sensor histidine kinase WalK"/>
    <property type="match status" value="1"/>
</dbReference>
<dbReference type="SUPFAM" id="SSF55874">
    <property type="entry name" value="ATPase domain of HSP90 chaperone/DNA topoisomerase II/histidine kinase"/>
    <property type="match status" value="1"/>
</dbReference>
<dbReference type="PANTHER" id="PTHR45436">
    <property type="entry name" value="SENSOR HISTIDINE KINASE YKOH"/>
    <property type="match status" value="1"/>
</dbReference>
<evidence type="ECO:0000313" key="15">
    <source>
        <dbReference type="Proteomes" id="UP000272846"/>
    </source>
</evidence>
<dbReference type="Gene3D" id="6.10.340.10">
    <property type="match status" value="1"/>
</dbReference>
<evidence type="ECO:0000256" key="4">
    <source>
        <dbReference type="ARBA" id="ARBA00022553"/>
    </source>
</evidence>
<dbReference type="Gene3D" id="3.30.565.10">
    <property type="entry name" value="Histidine kinase-like ATPase, C-terminal domain"/>
    <property type="match status" value="1"/>
</dbReference>
<dbReference type="GO" id="GO:0016020">
    <property type="term" value="C:membrane"/>
    <property type="evidence" value="ECO:0007669"/>
    <property type="project" value="UniProtKB-SubCell"/>
</dbReference>
<dbReference type="InterPro" id="IPR050428">
    <property type="entry name" value="TCS_sensor_his_kinase"/>
</dbReference>
<keyword evidence="10 11" id="KW-0472">Membrane</keyword>
<proteinExistence type="predicted"/>
<feature type="domain" description="HAMP" evidence="13">
    <location>
        <begin position="169"/>
        <end position="223"/>
    </location>
</feature>
<dbReference type="PROSITE" id="PS50109">
    <property type="entry name" value="HIS_KIN"/>
    <property type="match status" value="1"/>
</dbReference>
<dbReference type="InterPro" id="IPR005467">
    <property type="entry name" value="His_kinase_dom"/>
</dbReference>
<dbReference type="PANTHER" id="PTHR45436:SF5">
    <property type="entry name" value="SENSOR HISTIDINE KINASE TRCS"/>
    <property type="match status" value="1"/>
</dbReference>
<evidence type="ECO:0000256" key="11">
    <source>
        <dbReference type="SAM" id="Phobius"/>
    </source>
</evidence>
<name>A0AAE8FW56_STRSA</name>
<keyword evidence="8 11" id="KW-1133">Transmembrane helix</keyword>
<dbReference type="PROSITE" id="PS50885">
    <property type="entry name" value="HAMP"/>
    <property type="match status" value="1"/>
</dbReference>
<keyword evidence="5 14" id="KW-0808">Transferase</keyword>
<evidence type="ECO:0000256" key="8">
    <source>
        <dbReference type="ARBA" id="ARBA00022989"/>
    </source>
</evidence>
<dbReference type="EC" id="2.7.13.3" evidence="3"/>
<reference evidence="14 15" key="1">
    <citation type="submission" date="2018-11" db="EMBL/GenBank/DDBJ databases">
        <title>Species Designations Belie Phenotypic and Genotypic Heterogeneity in Oral Streptococci.</title>
        <authorList>
            <person name="Velsko I."/>
        </authorList>
    </citation>
    <scope>NUCLEOTIDE SEQUENCE [LARGE SCALE GENOMIC DNA]</scope>
    <source>
        <strain evidence="14 15">KLC04</strain>
    </source>
</reference>
<evidence type="ECO:0000256" key="7">
    <source>
        <dbReference type="ARBA" id="ARBA00022777"/>
    </source>
</evidence>